<proteinExistence type="predicted"/>
<accession>A0A094R3N4</accession>
<evidence type="ECO:0000259" key="1">
    <source>
        <dbReference type="Pfam" id="PF13845"/>
    </source>
</evidence>
<organism evidence="2">
    <name type="scientific">freshwater metagenome</name>
    <dbReference type="NCBI Taxonomy" id="449393"/>
    <lineage>
        <taxon>unclassified sequences</taxon>
        <taxon>metagenomes</taxon>
        <taxon>ecological metagenomes</taxon>
    </lineage>
</organism>
<sequence length="153" mass="16809">MKKLIILFTSLIVISSCSGDSLKRDETGNVVKRGNASIFELSVGDCTKQELKAEATNIDLVPCTEPHTHEAYFSVDYVGDAYPGSAALEVFAEQQCVGSFADYVGVELTQSRLYFTYLYPSVTTWNSKEDRQVVCFAVARDELLIASVKDTAS</sequence>
<feature type="domain" description="Septum formation-related" evidence="1">
    <location>
        <begin position="44"/>
        <end position="137"/>
    </location>
</feature>
<comment type="caution">
    <text evidence="2">The sequence shown here is derived from an EMBL/GenBank/DDBJ whole genome shotgun (WGS) entry which is preliminary data.</text>
</comment>
<dbReference type="EMBL" id="JNSL01000005">
    <property type="protein sequence ID" value="KGA21496.1"/>
    <property type="molecule type" value="Genomic_DNA"/>
</dbReference>
<name>A0A094R3N4_9ZZZZ</name>
<reference evidence="2" key="1">
    <citation type="submission" date="2014-06" db="EMBL/GenBank/DDBJ databases">
        <title>Key roles for freshwater Actinobacteria revealed by deep metagenomic sequencing.</title>
        <authorList>
            <person name="Ghai R."/>
            <person name="Mizuno C.M."/>
            <person name="Picazo A."/>
            <person name="Camacho A."/>
            <person name="Rodriguez-Valera F."/>
        </authorList>
    </citation>
    <scope>NUCLEOTIDE SEQUENCE</scope>
</reference>
<evidence type="ECO:0000313" key="2">
    <source>
        <dbReference type="EMBL" id="KGA21496.1"/>
    </source>
</evidence>
<dbReference type="Pfam" id="PF13845">
    <property type="entry name" value="Septum_form"/>
    <property type="match status" value="1"/>
</dbReference>
<dbReference type="PROSITE" id="PS51257">
    <property type="entry name" value="PROKAR_LIPOPROTEIN"/>
    <property type="match status" value="1"/>
</dbReference>
<gene>
    <name evidence="2" type="ORF">GM51_1620</name>
</gene>
<protein>
    <recommendedName>
        <fullName evidence="1">Septum formation-related domain-containing protein</fullName>
    </recommendedName>
</protein>
<dbReference type="InterPro" id="IPR026004">
    <property type="entry name" value="Septum_form"/>
</dbReference>
<dbReference type="AlphaFoldDB" id="A0A094R3N4"/>